<feature type="region of interest" description="Disordered" evidence="7">
    <location>
        <begin position="1"/>
        <end position="31"/>
    </location>
</feature>
<evidence type="ECO:0008006" key="10">
    <source>
        <dbReference type="Google" id="ProtNLM"/>
    </source>
</evidence>
<comment type="subcellular location">
    <subcellularLocation>
        <location evidence="1">Membrane</location>
        <topology evidence="1">Single-pass type II membrane protein</topology>
    </subcellularLocation>
</comment>
<dbReference type="AlphaFoldDB" id="A0A383W2A4"/>
<dbReference type="GO" id="GO:0016020">
    <property type="term" value="C:membrane"/>
    <property type="evidence" value="ECO:0007669"/>
    <property type="project" value="UniProtKB-SubCell"/>
</dbReference>
<keyword evidence="2" id="KW-0812">Transmembrane</keyword>
<keyword evidence="5" id="KW-0472">Membrane</keyword>
<sequence>MQQRSKQQGCQSSVSGCSAAPSTRQAGHVAVPRGRRRPLQLFPLAVVLLLAFAHASAEPAAAGTADSNHGEAAAAQHGKNASSVSAPGRLLKQPGADYEVASVPEAPSAVLPPEHPISKVFSCLGKVDGPIIPANYTAYEDKEQVARLLPLKLWQSTKQPPQKALTIFTTLTKDRLDMLDAQCTSWPGPLAAVVYVPVLEKAQSVERPGEFTEDRLEEVRAAQAAVQAVFNRAEAVNSSCMLTLLLSYEYVQPDMVKQLPVNSMRNHALLLAQTPLVSLLDVDLMASNTMAQALTDPQQVQELQDIIKGQQRFVVLPAFEPMPIKERFVENMSGAAMSVVLRQQQKVAAFAAANEKATLQGLMNAGLLQPFDKGASPFGHKETDFNRWLTCKEQRCPSYEIKPESERFEPWGVLDRHQALRNAPYDEVYRGYGKNKISNIWWLREQGFKLFVHGTAFIVHRAHATSNAKFAWRKELRERMPINTQKFDRAMEAMKEKRYAPKLHASTAACIQQELLRISRREQ</sequence>
<dbReference type="Proteomes" id="UP000256970">
    <property type="component" value="Unassembled WGS sequence"/>
</dbReference>
<dbReference type="PANTHER" id="PTHR12270:SF52">
    <property type="entry name" value="GLYCOSYLTRANSFERASE-LIKE PROTEIN GNT13-RELATED"/>
    <property type="match status" value="1"/>
</dbReference>
<feature type="region of interest" description="Disordered" evidence="7">
    <location>
        <begin position="62"/>
        <end position="89"/>
    </location>
</feature>
<proteinExistence type="predicted"/>
<evidence type="ECO:0000256" key="5">
    <source>
        <dbReference type="ARBA" id="ARBA00023136"/>
    </source>
</evidence>
<organism evidence="8 9">
    <name type="scientific">Tetradesmus obliquus</name>
    <name type="common">Green alga</name>
    <name type="synonym">Acutodesmus obliquus</name>
    <dbReference type="NCBI Taxonomy" id="3088"/>
    <lineage>
        <taxon>Eukaryota</taxon>
        <taxon>Viridiplantae</taxon>
        <taxon>Chlorophyta</taxon>
        <taxon>core chlorophytes</taxon>
        <taxon>Chlorophyceae</taxon>
        <taxon>CS clade</taxon>
        <taxon>Sphaeropleales</taxon>
        <taxon>Scenedesmaceae</taxon>
        <taxon>Tetradesmus</taxon>
    </lineage>
</organism>
<dbReference type="GO" id="GO:0035269">
    <property type="term" value="P:protein O-linked glycosylation via mannose"/>
    <property type="evidence" value="ECO:0007669"/>
    <property type="project" value="TreeGrafter"/>
</dbReference>
<dbReference type="GO" id="GO:0015020">
    <property type="term" value="F:glucuronosyltransferase activity"/>
    <property type="evidence" value="ECO:0007669"/>
    <property type="project" value="TreeGrafter"/>
</dbReference>
<dbReference type="Pfam" id="PF13896">
    <property type="entry name" value="Glyco_transf_49"/>
    <property type="match status" value="1"/>
</dbReference>
<accession>A0A383W2A4</accession>
<dbReference type="PANTHER" id="PTHR12270">
    <property type="entry name" value="GLYCOSYLTRANSFERASE-RELATED"/>
    <property type="match status" value="1"/>
</dbReference>
<evidence type="ECO:0000313" key="8">
    <source>
        <dbReference type="EMBL" id="SZX71621.1"/>
    </source>
</evidence>
<keyword evidence="4" id="KW-1133">Transmembrane helix</keyword>
<feature type="compositionally biased region" description="Low complexity" evidence="7">
    <location>
        <begin position="1"/>
        <end position="18"/>
    </location>
</feature>
<gene>
    <name evidence="8" type="ORF">BQ4739_LOCUS11751</name>
</gene>
<dbReference type="PROSITE" id="PS51257">
    <property type="entry name" value="PROKAR_LIPOPROTEIN"/>
    <property type="match status" value="1"/>
</dbReference>
<evidence type="ECO:0000256" key="4">
    <source>
        <dbReference type="ARBA" id="ARBA00022989"/>
    </source>
</evidence>
<name>A0A383W2A4_TETOB</name>
<evidence type="ECO:0000256" key="7">
    <source>
        <dbReference type="SAM" id="MobiDB-lite"/>
    </source>
</evidence>
<dbReference type="EMBL" id="FNXT01001063">
    <property type="protein sequence ID" value="SZX71621.1"/>
    <property type="molecule type" value="Genomic_DNA"/>
</dbReference>
<evidence type="ECO:0000256" key="1">
    <source>
        <dbReference type="ARBA" id="ARBA00004606"/>
    </source>
</evidence>
<evidence type="ECO:0000313" key="9">
    <source>
        <dbReference type="Proteomes" id="UP000256970"/>
    </source>
</evidence>
<protein>
    <recommendedName>
        <fullName evidence="10">Glycosyltransferase-like protein LARGE2</fullName>
    </recommendedName>
</protein>
<evidence type="ECO:0000256" key="2">
    <source>
        <dbReference type="ARBA" id="ARBA00022692"/>
    </source>
</evidence>
<evidence type="ECO:0000256" key="6">
    <source>
        <dbReference type="ARBA" id="ARBA00023180"/>
    </source>
</evidence>
<evidence type="ECO:0000256" key="3">
    <source>
        <dbReference type="ARBA" id="ARBA00022968"/>
    </source>
</evidence>
<keyword evidence="6" id="KW-0325">Glycoprotein</keyword>
<dbReference type="GO" id="GO:0042285">
    <property type="term" value="F:xylosyltransferase activity"/>
    <property type="evidence" value="ECO:0007669"/>
    <property type="project" value="TreeGrafter"/>
</dbReference>
<reference evidence="8 9" key="1">
    <citation type="submission" date="2016-10" db="EMBL/GenBank/DDBJ databases">
        <authorList>
            <person name="Cai Z."/>
        </authorList>
    </citation>
    <scope>NUCLEOTIDE SEQUENCE [LARGE SCALE GENOMIC DNA]</scope>
</reference>
<dbReference type="InterPro" id="IPR051292">
    <property type="entry name" value="Xyl/GlcA_transferase"/>
</dbReference>
<keyword evidence="3" id="KW-0735">Signal-anchor</keyword>
<keyword evidence="9" id="KW-1185">Reference proteome</keyword>